<evidence type="ECO:0000259" key="2">
    <source>
        <dbReference type="PROSITE" id="PS51782"/>
    </source>
</evidence>
<dbReference type="InterPro" id="IPR011055">
    <property type="entry name" value="Dup_hybrid_motif"/>
</dbReference>
<gene>
    <name evidence="3" type="ORF">SAMN06295900_11552</name>
</gene>
<feature type="domain" description="LysM" evidence="2">
    <location>
        <begin position="61"/>
        <end position="105"/>
    </location>
</feature>
<dbReference type="CDD" id="cd12797">
    <property type="entry name" value="M23_peptidase"/>
    <property type="match status" value="1"/>
</dbReference>
<evidence type="ECO:0000313" key="3">
    <source>
        <dbReference type="EMBL" id="SMF68013.1"/>
    </source>
</evidence>
<dbReference type="PROSITE" id="PS51782">
    <property type="entry name" value="LYSM"/>
    <property type="match status" value="1"/>
</dbReference>
<reference evidence="4" key="1">
    <citation type="submission" date="2017-04" db="EMBL/GenBank/DDBJ databases">
        <authorList>
            <person name="Varghese N."/>
            <person name="Submissions S."/>
        </authorList>
    </citation>
    <scope>NUCLEOTIDE SEQUENCE [LARGE SCALE GENOMIC DNA]</scope>
    <source>
        <strain evidence="4">Ballard 720</strain>
    </source>
</reference>
<keyword evidence="3" id="KW-0449">Lipoprotein</keyword>
<evidence type="ECO:0000256" key="1">
    <source>
        <dbReference type="SAM" id="SignalP"/>
    </source>
</evidence>
<dbReference type="CDD" id="cd00118">
    <property type="entry name" value="LysM"/>
    <property type="match status" value="1"/>
</dbReference>
<keyword evidence="1" id="KW-0732">Signal</keyword>
<dbReference type="InterPro" id="IPR036779">
    <property type="entry name" value="LysM_dom_sf"/>
</dbReference>
<dbReference type="Pfam" id="PF01551">
    <property type="entry name" value="Peptidase_M23"/>
    <property type="match status" value="1"/>
</dbReference>
<dbReference type="Gene3D" id="3.10.350.10">
    <property type="entry name" value="LysM domain"/>
    <property type="match status" value="1"/>
</dbReference>
<dbReference type="SMART" id="SM00257">
    <property type="entry name" value="LysM"/>
    <property type="match status" value="1"/>
</dbReference>
<dbReference type="PANTHER" id="PTHR21666:SF270">
    <property type="entry name" value="MUREIN HYDROLASE ACTIVATOR ENVC"/>
    <property type="match status" value="1"/>
</dbReference>
<dbReference type="Pfam" id="PF01476">
    <property type="entry name" value="LysM"/>
    <property type="match status" value="1"/>
</dbReference>
<dbReference type="PANTHER" id="PTHR21666">
    <property type="entry name" value="PEPTIDASE-RELATED"/>
    <property type="match status" value="1"/>
</dbReference>
<sequence>MTTTNTTAAVPAIRVRTLTHIALTACIALAAGCTTTDQWFGTSSTGSQSNARLAQPGVQPGYYRVNAGDTLASVAAGFGQRQQDIAEWNRLPMTALLVPGQVLRVVPPTGANASVSGAPAVRLAWPAYGNVLKPTQGAASKAIMIAGRADDPVKAAADGNVIYIGNAVEQYATLIVVKHSDSLVTAYAVNGPVAVKEGDTVRKGQSIAQMGTDKTGRATVQFEIRREGTPMDPLAYLPR</sequence>
<dbReference type="AlphaFoldDB" id="A0A1X7GEZ4"/>
<accession>A0A1X7GEZ4</accession>
<feature type="chain" id="PRO_5012010453" evidence="1">
    <location>
        <begin position="31"/>
        <end position="239"/>
    </location>
</feature>
<keyword evidence="4" id="KW-1185">Reference proteome</keyword>
<feature type="signal peptide" evidence="1">
    <location>
        <begin position="1"/>
        <end position="30"/>
    </location>
</feature>
<dbReference type="InterPro" id="IPR018392">
    <property type="entry name" value="LysM"/>
</dbReference>
<dbReference type="InterPro" id="IPR050570">
    <property type="entry name" value="Cell_wall_metabolism_enzyme"/>
</dbReference>
<dbReference type="InterPro" id="IPR016047">
    <property type="entry name" value="M23ase_b-sheet_dom"/>
</dbReference>
<evidence type="ECO:0000313" key="4">
    <source>
        <dbReference type="Proteomes" id="UP000192911"/>
    </source>
</evidence>
<organism evidence="3 4">
    <name type="scientific">Trinickia caryophylli</name>
    <name type="common">Paraburkholderia caryophylli</name>
    <dbReference type="NCBI Taxonomy" id="28094"/>
    <lineage>
        <taxon>Bacteria</taxon>
        <taxon>Pseudomonadati</taxon>
        <taxon>Pseudomonadota</taxon>
        <taxon>Betaproteobacteria</taxon>
        <taxon>Burkholderiales</taxon>
        <taxon>Burkholderiaceae</taxon>
        <taxon>Trinickia</taxon>
    </lineage>
</organism>
<dbReference type="Proteomes" id="UP000192911">
    <property type="component" value="Unassembled WGS sequence"/>
</dbReference>
<proteinExistence type="predicted"/>
<name>A0A1X7GEZ4_TRICW</name>
<dbReference type="GO" id="GO:0004222">
    <property type="term" value="F:metalloendopeptidase activity"/>
    <property type="evidence" value="ECO:0007669"/>
    <property type="project" value="TreeGrafter"/>
</dbReference>
<dbReference type="Gene3D" id="2.70.70.10">
    <property type="entry name" value="Glucose Permease (Domain IIA)"/>
    <property type="match status" value="1"/>
</dbReference>
<dbReference type="STRING" id="28094.SAMN06295900_11552"/>
<protein>
    <submittedName>
        <fullName evidence="3">Lipoprotein NlpD</fullName>
    </submittedName>
</protein>
<dbReference type="EMBL" id="FXAH01000015">
    <property type="protein sequence ID" value="SMF68013.1"/>
    <property type="molecule type" value="Genomic_DNA"/>
</dbReference>
<dbReference type="SUPFAM" id="SSF51261">
    <property type="entry name" value="Duplicated hybrid motif"/>
    <property type="match status" value="1"/>
</dbReference>